<evidence type="ECO:0000256" key="5">
    <source>
        <dbReference type="ARBA" id="ARBA00022490"/>
    </source>
</evidence>
<dbReference type="GO" id="GO:0030643">
    <property type="term" value="P:intracellular phosphate ion homeostasis"/>
    <property type="evidence" value="ECO:0007669"/>
    <property type="project" value="InterPro"/>
</dbReference>
<evidence type="ECO:0000256" key="7">
    <source>
        <dbReference type="PIRNR" id="PIRNR003107"/>
    </source>
</evidence>
<comment type="caution">
    <text evidence="9">The sequence shown here is derived from an EMBL/GenBank/DDBJ whole genome shotgun (WGS) entry which is preliminary data.</text>
</comment>
<dbReference type="NCBIfam" id="TIGR02135">
    <property type="entry name" value="phoU_full"/>
    <property type="match status" value="1"/>
</dbReference>
<dbReference type="AlphaFoldDB" id="A0A7W9NMF2"/>
<name>A0A7W9NMF2_9PSEU</name>
<feature type="domain" description="PhoU" evidence="8">
    <location>
        <begin position="18"/>
        <end position="103"/>
    </location>
</feature>
<dbReference type="GO" id="GO:0006817">
    <property type="term" value="P:phosphate ion transport"/>
    <property type="evidence" value="ECO:0007669"/>
    <property type="project" value="UniProtKB-KW"/>
</dbReference>
<reference evidence="9 10" key="1">
    <citation type="submission" date="2020-08" db="EMBL/GenBank/DDBJ databases">
        <title>Sequencing the genomes of 1000 actinobacteria strains.</title>
        <authorList>
            <person name="Klenk H.-P."/>
        </authorList>
    </citation>
    <scope>NUCLEOTIDE SEQUENCE [LARGE SCALE GENOMIC DNA]</scope>
    <source>
        <strain evidence="9 10">DSM 43851</strain>
    </source>
</reference>
<dbReference type="InterPro" id="IPR028366">
    <property type="entry name" value="PhoU"/>
</dbReference>
<dbReference type="SUPFAM" id="SSF109755">
    <property type="entry name" value="PhoU-like"/>
    <property type="match status" value="1"/>
</dbReference>
<evidence type="ECO:0000256" key="3">
    <source>
        <dbReference type="ARBA" id="ARBA00011738"/>
    </source>
</evidence>
<gene>
    <name evidence="9" type="ORF">BJ998_009314</name>
</gene>
<proteinExistence type="inferred from homology"/>
<dbReference type="PANTHER" id="PTHR42930:SF3">
    <property type="entry name" value="PHOSPHATE-SPECIFIC TRANSPORT SYSTEM ACCESSORY PROTEIN PHOU"/>
    <property type="match status" value="1"/>
</dbReference>
<dbReference type="GO" id="GO:0005737">
    <property type="term" value="C:cytoplasm"/>
    <property type="evidence" value="ECO:0007669"/>
    <property type="project" value="UniProtKB-SubCell"/>
</dbReference>
<comment type="similarity">
    <text evidence="2 7">Belongs to the PhoU family.</text>
</comment>
<dbReference type="EMBL" id="JACHIR010000005">
    <property type="protein sequence ID" value="MBB5898055.1"/>
    <property type="molecule type" value="Genomic_DNA"/>
</dbReference>
<comment type="function">
    <text evidence="7">Plays a role in the regulation of phosphate uptake.</text>
</comment>
<dbReference type="Pfam" id="PF01895">
    <property type="entry name" value="PhoU"/>
    <property type="match status" value="2"/>
</dbReference>
<dbReference type="Proteomes" id="UP000585638">
    <property type="component" value="Unassembled WGS sequence"/>
</dbReference>
<evidence type="ECO:0000259" key="8">
    <source>
        <dbReference type="Pfam" id="PF01895"/>
    </source>
</evidence>
<feature type="domain" description="PhoU" evidence="8">
    <location>
        <begin position="122"/>
        <end position="202"/>
    </location>
</feature>
<comment type="subunit">
    <text evidence="3 7">Homodimer.</text>
</comment>
<comment type="subcellular location">
    <subcellularLocation>
        <location evidence="1 7">Cytoplasm</location>
    </subcellularLocation>
</comment>
<organism evidence="9 10">
    <name type="scientific">Kutzneria kofuensis</name>
    <dbReference type="NCBI Taxonomy" id="103725"/>
    <lineage>
        <taxon>Bacteria</taxon>
        <taxon>Bacillati</taxon>
        <taxon>Actinomycetota</taxon>
        <taxon>Actinomycetes</taxon>
        <taxon>Pseudonocardiales</taxon>
        <taxon>Pseudonocardiaceae</taxon>
        <taxon>Kutzneria</taxon>
    </lineage>
</organism>
<dbReference type="PANTHER" id="PTHR42930">
    <property type="entry name" value="PHOSPHATE-SPECIFIC TRANSPORT SYSTEM ACCESSORY PROTEIN PHOU"/>
    <property type="match status" value="1"/>
</dbReference>
<evidence type="ECO:0000256" key="1">
    <source>
        <dbReference type="ARBA" id="ARBA00004496"/>
    </source>
</evidence>
<evidence type="ECO:0000256" key="2">
    <source>
        <dbReference type="ARBA" id="ARBA00008107"/>
    </source>
</evidence>
<dbReference type="RefSeq" id="WP_184870518.1">
    <property type="nucleotide sequence ID" value="NZ_BAAAWY010000021.1"/>
</dbReference>
<accession>A0A7W9NMF2</accession>
<evidence type="ECO:0000313" key="10">
    <source>
        <dbReference type="Proteomes" id="UP000585638"/>
    </source>
</evidence>
<dbReference type="PIRSF" id="PIRSF003107">
    <property type="entry name" value="PhoU"/>
    <property type="match status" value="1"/>
</dbReference>
<dbReference type="GO" id="GO:0045936">
    <property type="term" value="P:negative regulation of phosphate metabolic process"/>
    <property type="evidence" value="ECO:0007669"/>
    <property type="project" value="InterPro"/>
</dbReference>
<protein>
    <recommendedName>
        <fullName evidence="7">Phosphate-specific transport system accessory protein PhoU</fullName>
    </recommendedName>
</protein>
<keyword evidence="6 7" id="KW-0592">Phosphate transport</keyword>
<keyword evidence="10" id="KW-1185">Reference proteome</keyword>
<dbReference type="InterPro" id="IPR038078">
    <property type="entry name" value="PhoU-like_sf"/>
</dbReference>
<keyword evidence="5 7" id="KW-0963">Cytoplasm</keyword>
<dbReference type="Gene3D" id="1.20.58.220">
    <property type="entry name" value="Phosphate transport system protein phou homolog 2, domain 2"/>
    <property type="match status" value="1"/>
</dbReference>
<dbReference type="FunFam" id="1.20.58.220:FF:000004">
    <property type="entry name" value="Phosphate-specific transport system accessory protein PhoU"/>
    <property type="match status" value="1"/>
</dbReference>
<sequence>MRTTFHQELESIDGKLIGMTQLVQSAMGRATTALLEADRTTAGEVIDDDATIDALRREIDEHVLRVLATQQPVAGDLRVLVAGLRIDRDLERMGDLARHIAEVAAEDFPHVAVPVKLRGIVHSMNRVALRMAEQAKEAIGYRDKNSAAELDREDDEMDSLQAALYRELLTTDVPVHTALELALLGRYYERYADHAVSVAESVRFETGATA</sequence>
<evidence type="ECO:0000256" key="6">
    <source>
        <dbReference type="ARBA" id="ARBA00022592"/>
    </source>
</evidence>
<evidence type="ECO:0000313" key="9">
    <source>
        <dbReference type="EMBL" id="MBB5898055.1"/>
    </source>
</evidence>
<dbReference type="InterPro" id="IPR026022">
    <property type="entry name" value="PhoU_dom"/>
</dbReference>
<evidence type="ECO:0000256" key="4">
    <source>
        <dbReference type="ARBA" id="ARBA00022448"/>
    </source>
</evidence>
<keyword evidence="4 7" id="KW-0813">Transport</keyword>